<dbReference type="Proteomes" id="UP000198935">
    <property type="component" value="Unassembled WGS sequence"/>
</dbReference>
<reference evidence="2" key="1">
    <citation type="submission" date="2016-10" db="EMBL/GenBank/DDBJ databases">
        <authorList>
            <person name="Varghese N."/>
            <person name="Submissions S."/>
        </authorList>
    </citation>
    <scope>NUCLEOTIDE SEQUENCE [LARGE SCALE GENOMIC DNA]</scope>
    <source>
        <strain evidence="2">SP</strain>
    </source>
</reference>
<gene>
    <name evidence="1" type="ORF">SAMN05421736_13138</name>
</gene>
<organism evidence="1 2">
    <name type="scientific">Evansella caseinilytica</name>
    <dbReference type="NCBI Taxonomy" id="1503961"/>
    <lineage>
        <taxon>Bacteria</taxon>
        <taxon>Bacillati</taxon>
        <taxon>Bacillota</taxon>
        <taxon>Bacilli</taxon>
        <taxon>Bacillales</taxon>
        <taxon>Bacillaceae</taxon>
        <taxon>Evansella</taxon>
    </lineage>
</organism>
<protein>
    <submittedName>
        <fullName evidence="1">Uncharacterized protein</fullName>
    </submittedName>
</protein>
<dbReference type="EMBL" id="FNPI01000031">
    <property type="protein sequence ID" value="SDZ67981.1"/>
    <property type="molecule type" value="Genomic_DNA"/>
</dbReference>
<keyword evidence="2" id="KW-1185">Reference proteome</keyword>
<proteinExistence type="predicted"/>
<sequence length="134" mass="15086">MLIPLICFVFDCFFSSLWPVFFRIITRELSFGLLIRELKGCPPVPRHADELKTRRVHGRFRLGSSAFAYQISGQFDSVSSRFRPESGAFGTLQLGFPSLPARFQLLRDTSDRFSSASVPIRNLPGLILAFIVAS</sequence>
<dbReference type="STRING" id="1503961.SAMN05421736_13138"/>
<dbReference type="AlphaFoldDB" id="A0A1H3V181"/>
<evidence type="ECO:0000313" key="2">
    <source>
        <dbReference type="Proteomes" id="UP000198935"/>
    </source>
</evidence>
<accession>A0A1H3V181</accession>
<name>A0A1H3V181_9BACI</name>
<evidence type="ECO:0000313" key="1">
    <source>
        <dbReference type="EMBL" id="SDZ67981.1"/>
    </source>
</evidence>